<sequence length="357" mass="41394">MSIVTLITGLIKKVLKHLLKDNKKVWSLKKQAIFFSILSDLLSAGFSLRQSLISIQNIMPEFYSVSHKVKKNLLMGTKISDALKENISKSTYYQLLIAEQHGEMEKSIKQLGSLLERRVEQQNKLKSLMVYPMILFFMLIIIMLGIKFWLKPTINNFGEDSVRTPAIINWTVVGKYSLILVALIIVLYVLKILRWWSKQETITRHHWYSQLLIIGKIYRQYSYYYLSFNLSLLLKSGLDLKQICSFLNEFDKQSLLYQLGQQLRELLNAGSMPDELVKKYPFIPPELKLFLNKGETLENISNELAVYSEVSYRKLLKLIDKLIELVQPILFIVIAIIIVGTYLTILLPIYKTLGGLY</sequence>
<comment type="caution">
    <text evidence="7">The sequence shown here is derived from an EMBL/GenBank/DDBJ whole genome shotgun (WGS) entry which is preliminary data.</text>
</comment>
<organism evidence="7 8">
    <name type="scientific">Ligilactobacillus salivarius</name>
    <dbReference type="NCBI Taxonomy" id="1624"/>
    <lineage>
        <taxon>Bacteria</taxon>
        <taxon>Bacillati</taxon>
        <taxon>Bacillota</taxon>
        <taxon>Bacilli</taxon>
        <taxon>Lactobacillales</taxon>
        <taxon>Lactobacillaceae</taxon>
        <taxon>Ligilactobacillus</taxon>
    </lineage>
</organism>
<dbReference type="InterPro" id="IPR018076">
    <property type="entry name" value="T2SS_GspF_dom"/>
</dbReference>
<dbReference type="EMBL" id="WKKZ01000010">
    <property type="protein sequence ID" value="MSE04460.1"/>
    <property type="molecule type" value="Genomic_DNA"/>
</dbReference>
<dbReference type="PANTHER" id="PTHR30012:SF0">
    <property type="entry name" value="TYPE II SECRETION SYSTEM PROTEIN F-RELATED"/>
    <property type="match status" value="1"/>
</dbReference>
<evidence type="ECO:0000256" key="2">
    <source>
        <dbReference type="ARBA" id="ARBA00005745"/>
    </source>
</evidence>
<evidence type="ECO:0000313" key="8">
    <source>
        <dbReference type="Proteomes" id="UP000437575"/>
    </source>
</evidence>
<comment type="similarity">
    <text evidence="2">Belongs to the GSP F family.</text>
</comment>
<dbReference type="GO" id="GO:0005886">
    <property type="term" value="C:plasma membrane"/>
    <property type="evidence" value="ECO:0007669"/>
    <property type="project" value="UniProtKB-SubCell"/>
</dbReference>
<dbReference type="PANTHER" id="PTHR30012">
    <property type="entry name" value="GENERAL SECRETION PATHWAY PROTEIN"/>
    <property type="match status" value="1"/>
</dbReference>
<evidence type="ECO:0000256" key="6">
    <source>
        <dbReference type="ARBA" id="ARBA00023136"/>
    </source>
</evidence>
<dbReference type="Pfam" id="PF00482">
    <property type="entry name" value="T2SSF"/>
    <property type="match status" value="2"/>
</dbReference>
<gene>
    <name evidence="7" type="ORF">GKC34_01015</name>
</gene>
<keyword evidence="6" id="KW-0472">Membrane</keyword>
<keyword evidence="5" id="KW-1133">Transmembrane helix</keyword>
<evidence type="ECO:0000256" key="3">
    <source>
        <dbReference type="ARBA" id="ARBA00022475"/>
    </source>
</evidence>
<accession>A0A1V9QEJ4</accession>
<dbReference type="RefSeq" id="WP_081510049.1">
    <property type="nucleotide sequence ID" value="NZ_CP183830.1"/>
</dbReference>
<dbReference type="Proteomes" id="UP000437575">
    <property type="component" value="Unassembled WGS sequence"/>
</dbReference>
<evidence type="ECO:0000313" key="7">
    <source>
        <dbReference type="EMBL" id="MSE04460.1"/>
    </source>
</evidence>
<dbReference type="InterPro" id="IPR042094">
    <property type="entry name" value="T2SS_GspF_sf"/>
</dbReference>
<evidence type="ECO:0000256" key="1">
    <source>
        <dbReference type="ARBA" id="ARBA00004651"/>
    </source>
</evidence>
<dbReference type="NCBIfam" id="NF041012">
    <property type="entry name" value="T4P_ComGB"/>
    <property type="match status" value="1"/>
</dbReference>
<comment type="subcellular location">
    <subcellularLocation>
        <location evidence="1">Cell membrane</location>
        <topology evidence="1">Multi-pass membrane protein</topology>
    </subcellularLocation>
</comment>
<evidence type="ECO:0000256" key="5">
    <source>
        <dbReference type="ARBA" id="ARBA00022989"/>
    </source>
</evidence>
<dbReference type="InterPro" id="IPR003004">
    <property type="entry name" value="GspF/PilC"/>
</dbReference>
<dbReference type="InterPro" id="IPR047692">
    <property type="entry name" value="T4P_ComGB"/>
</dbReference>
<name>A0A1V9QEJ4_9LACO</name>
<keyword evidence="3" id="KW-1003">Cell membrane</keyword>
<keyword evidence="4" id="KW-0812">Transmembrane</keyword>
<proteinExistence type="inferred from homology"/>
<protein>
    <submittedName>
        <fullName evidence="7">Competence protein ComG</fullName>
    </submittedName>
</protein>
<dbReference type="Gene3D" id="1.20.81.30">
    <property type="entry name" value="Type II secretion system (T2SS), domain F"/>
    <property type="match status" value="2"/>
</dbReference>
<evidence type="ECO:0000256" key="4">
    <source>
        <dbReference type="ARBA" id="ARBA00022692"/>
    </source>
</evidence>
<reference evidence="7 8" key="1">
    <citation type="submission" date="2019-11" db="EMBL/GenBank/DDBJ databases">
        <title>Draft Genome Sequence of Plant Growth-Promoting Rhizosphere-Associated Bacteria.</title>
        <authorList>
            <person name="Vasilyev I.Y."/>
            <person name="Radchenko V."/>
            <person name="Ilnitskaya E.V."/>
        </authorList>
    </citation>
    <scope>NUCLEOTIDE SEQUENCE [LARGE SCALE GENOMIC DNA]</scope>
    <source>
        <strain evidence="7 8">VRA_1sq_f</strain>
    </source>
</reference>
<dbReference type="AlphaFoldDB" id="A0A1V9QEJ4"/>